<dbReference type="AlphaFoldDB" id="A0A8H6HT28"/>
<comment type="caution">
    <text evidence="1">The sequence shown here is derived from an EMBL/GenBank/DDBJ whole genome shotgun (WGS) entry which is preliminary data.</text>
</comment>
<sequence length="122" mass="13758">MAHPPHSPPFALYKKRQRTQLVDYPEALPTRTLTTATPFHFRRFTATLDLDRHIPLASRAEWVTARGLDAMKVVVPHTTAAARTKTEDRGSGGELWSGSKSTLRFSAIWTWTLTDGKDLTLR</sequence>
<dbReference type="Proteomes" id="UP000521943">
    <property type="component" value="Unassembled WGS sequence"/>
</dbReference>
<proteinExistence type="predicted"/>
<keyword evidence="2" id="KW-1185">Reference proteome</keyword>
<dbReference type="EMBL" id="JACGCI010000047">
    <property type="protein sequence ID" value="KAF6751842.1"/>
    <property type="molecule type" value="Genomic_DNA"/>
</dbReference>
<accession>A0A8H6HT28</accession>
<evidence type="ECO:0000313" key="2">
    <source>
        <dbReference type="Proteomes" id="UP000521943"/>
    </source>
</evidence>
<evidence type="ECO:0000313" key="1">
    <source>
        <dbReference type="EMBL" id="KAF6751842.1"/>
    </source>
</evidence>
<reference evidence="1 2" key="1">
    <citation type="submission" date="2020-07" db="EMBL/GenBank/DDBJ databases">
        <title>Comparative genomics of pyrophilous fungi reveals a link between fire events and developmental genes.</title>
        <authorList>
            <consortium name="DOE Joint Genome Institute"/>
            <person name="Steindorff A.S."/>
            <person name="Carver A."/>
            <person name="Calhoun S."/>
            <person name="Stillman K."/>
            <person name="Liu H."/>
            <person name="Lipzen A."/>
            <person name="Pangilinan J."/>
            <person name="Labutti K."/>
            <person name="Bruns T.D."/>
            <person name="Grigoriev I.V."/>
        </authorList>
    </citation>
    <scope>NUCLEOTIDE SEQUENCE [LARGE SCALE GENOMIC DNA]</scope>
    <source>
        <strain evidence="1 2">CBS 144469</strain>
    </source>
</reference>
<name>A0A8H6HT28_9AGAR</name>
<gene>
    <name evidence="1" type="ORF">DFP72DRAFT_1171959</name>
</gene>
<organism evidence="1 2">
    <name type="scientific">Ephemerocybe angulata</name>
    <dbReference type="NCBI Taxonomy" id="980116"/>
    <lineage>
        <taxon>Eukaryota</taxon>
        <taxon>Fungi</taxon>
        <taxon>Dikarya</taxon>
        <taxon>Basidiomycota</taxon>
        <taxon>Agaricomycotina</taxon>
        <taxon>Agaricomycetes</taxon>
        <taxon>Agaricomycetidae</taxon>
        <taxon>Agaricales</taxon>
        <taxon>Agaricineae</taxon>
        <taxon>Psathyrellaceae</taxon>
        <taxon>Ephemerocybe</taxon>
    </lineage>
</organism>
<protein>
    <submittedName>
        <fullName evidence="1">Uncharacterized protein</fullName>
    </submittedName>
</protein>